<evidence type="ECO:0000256" key="1">
    <source>
        <dbReference type="ARBA" id="ARBA00004141"/>
    </source>
</evidence>
<accession>A0ABY6UA26</accession>
<name>A0ABY6UA26_BIOOC</name>
<keyword evidence="2 7" id="KW-0812">Transmembrane</keyword>
<proteinExistence type="inferred from homology"/>
<evidence type="ECO:0000256" key="7">
    <source>
        <dbReference type="SAM" id="Phobius"/>
    </source>
</evidence>
<feature type="domain" description="Rhodopsin" evidence="8">
    <location>
        <begin position="55"/>
        <end position="311"/>
    </location>
</feature>
<comment type="caution">
    <text evidence="9">The sequence shown here is derived from an EMBL/GenBank/DDBJ whole genome shotgun (WGS) entry which is preliminary data.</text>
</comment>
<dbReference type="EMBL" id="CABFNS010000777">
    <property type="protein sequence ID" value="VUC27937.1"/>
    <property type="molecule type" value="Genomic_DNA"/>
</dbReference>
<gene>
    <name evidence="9" type="ORF">CLO192961_LOCUS222472</name>
</gene>
<feature type="region of interest" description="Disordered" evidence="6">
    <location>
        <begin position="356"/>
        <end position="386"/>
    </location>
</feature>
<evidence type="ECO:0000256" key="6">
    <source>
        <dbReference type="SAM" id="MobiDB-lite"/>
    </source>
</evidence>
<evidence type="ECO:0000256" key="3">
    <source>
        <dbReference type="ARBA" id="ARBA00022989"/>
    </source>
</evidence>
<comment type="subcellular location">
    <subcellularLocation>
        <location evidence="1">Membrane</location>
        <topology evidence="1">Multi-pass membrane protein</topology>
    </subcellularLocation>
</comment>
<dbReference type="Proteomes" id="UP000766486">
    <property type="component" value="Unassembled WGS sequence"/>
</dbReference>
<evidence type="ECO:0000259" key="8">
    <source>
        <dbReference type="Pfam" id="PF20684"/>
    </source>
</evidence>
<feature type="transmembrane region" description="Helical" evidence="7">
    <location>
        <begin position="37"/>
        <end position="59"/>
    </location>
</feature>
<evidence type="ECO:0000256" key="4">
    <source>
        <dbReference type="ARBA" id="ARBA00023136"/>
    </source>
</evidence>
<protein>
    <recommendedName>
        <fullName evidence="8">Rhodopsin domain-containing protein</fullName>
    </recommendedName>
</protein>
<keyword evidence="3 7" id="KW-1133">Transmembrane helix</keyword>
<comment type="similarity">
    <text evidence="5">Belongs to the SAT4 family.</text>
</comment>
<keyword evidence="10" id="KW-1185">Reference proteome</keyword>
<dbReference type="InterPro" id="IPR049326">
    <property type="entry name" value="Rhodopsin_dom_fungi"/>
</dbReference>
<reference evidence="9 10" key="1">
    <citation type="submission" date="2019-06" db="EMBL/GenBank/DDBJ databases">
        <authorList>
            <person name="Broberg M."/>
        </authorList>
    </citation>
    <scope>NUCLEOTIDE SEQUENCE [LARGE SCALE GENOMIC DNA]</scope>
</reference>
<feature type="transmembrane region" description="Helical" evidence="7">
    <location>
        <begin position="249"/>
        <end position="266"/>
    </location>
</feature>
<feature type="transmembrane region" description="Helical" evidence="7">
    <location>
        <begin position="149"/>
        <end position="170"/>
    </location>
</feature>
<feature type="transmembrane region" description="Helical" evidence="7">
    <location>
        <begin position="71"/>
        <end position="93"/>
    </location>
</feature>
<evidence type="ECO:0000256" key="5">
    <source>
        <dbReference type="ARBA" id="ARBA00038359"/>
    </source>
</evidence>
<feature type="transmembrane region" description="Helical" evidence="7">
    <location>
        <begin position="113"/>
        <end position="137"/>
    </location>
</feature>
<evidence type="ECO:0000256" key="2">
    <source>
        <dbReference type="ARBA" id="ARBA00022692"/>
    </source>
</evidence>
<sequence>IFFLLPSFPYDGYSNAFLDGLGRSPYVQLMEENKGPAIKAACITLWTLGTIFVCLRLFTRKHIMKSVHVDDYLIILATVFGWANAATSIVAVAHGSGRHTDTLTLEQQGNAKYYTILSFPFGVLSFTIPKLAVVALLTRLLNPSRGHHAFLWSLAWLCLVSVVVCIIILYTQCDPTAFMWGGAPEGKCISPWVLINFSIYTGGWHRSPSLAILVMLTAVAISAFTDLYLAIYPAVILWGLQINIRKKTALSVALGIGSISCGVAIYKSTRLGSLASQDFIYDTADLVIWTAAEATSTVIACCIPTLQPLIEIMFGRKILSDSSSSGKNYNYHNDGYGGTELSKIGRSGIQHTAMSHTIGSRSGDPDLDSQESILPKGGKATDGNNCHSRRIMRTDVITVTYGDRDTMDSKQKDQGTATAR</sequence>
<keyword evidence="4 7" id="KW-0472">Membrane</keyword>
<dbReference type="PANTHER" id="PTHR33048:SF155">
    <property type="entry name" value="INTEGRAL MEMBRANE PROTEIN"/>
    <property type="match status" value="1"/>
</dbReference>
<organism evidence="9 10">
    <name type="scientific">Bionectria ochroleuca</name>
    <name type="common">Gliocladium roseum</name>
    <dbReference type="NCBI Taxonomy" id="29856"/>
    <lineage>
        <taxon>Eukaryota</taxon>
        <taxon>Fungi</taxon>
        <taxon>Dikarya</taxon>
        <taxon>Ascomycota</taxon>
        <taxon>Pezizomycotina</taxon>
        <taxon>Sordariomycetes</taxon>
        <taxon>Hypocreomycetidae</taxon>
        <taxon>Hypocreales</taxon>
        <taxon>Bionectriaceae</taxon>
        <taxon>Clonostachys</taxon>
    </lineage>
</organism>
<dbReference type="PANTHER" id="PTHR33048">
    <property type="entry name" value="PTH11-LIKE INTEGRAL MEMBRANE PROTEIN (AFU_ORTHOLOGUE AFUA_5G11245)"/>
    <property type="match status" value="1"/>
</dbReference>
<dbReference type="Pfam" id="PF20684">
    <property type="entry name" value="Fung_rhodopsin"/>
    <property type="match status" value="1"/>
</dbReference>
<evidence type="ECO:0000313" key="10">
    <source>
        <dbReference type="Proteomes" id="UP000766486"/>
    </source>
</evidence>
<feature type="transmembrane region" description="Helical" evidence="7">
    <location>
        <begin position="210"/>
        <end position="237"/>
    </location>
</feature>
<dbReference type="InterPro" id="IPR052337">
    <property type="entry name" value="SAT4-like"/>
</dbReference>
<feature type="non-terminal residue" evidence="9">
    <location>
        <position position="1"/>
    </location>
</feature>
<evidence type="ECO:0000313" key="9">
    <source>
        <dbReference type="EMBL" id="VUC27937.1"/>
    </source>
</evidence>